<accession>A0A815BRY8</accession>
<keyword evidence="10" id="KW-0812">Transmembrane</keyword>
<evidence type="ECO:0000256" key="1">
    <source>
        <dbReference type="ARBA" id="ARBA00004613"/>
    </source>
</evidence>
<feature type="transmembrane region" description="Helical" evidence="10">
    <location>
        <begin position="118"/>
        <end position="140"/>
    </location>
</feature>
<dbReference type="SMART" id="SM00020">
    <property type="entry name" value="Tryp_SPc"/>
    <property type="match status" value="2"/>
</dbReference>
<dbReference type="Proteomes" id="UP000663877">
    <property type="component" value="Unassembled WGS sequence"/>
</dbReference>
<keyword evidence="2" id="KW-0964">Secreted</keyword>
<keyword evidence="14" id="KW-1185">Reference proteome</keyword>
<dbReference type="EMBL" id="CAJNOI010000420">
    <property type="protein sequence ID" value="CAF1274098.1"/>
    <property type="molecule type" value="Genomic_DNA"/>
</dbReference>
<feature type="transmembrane region" description="Helical" evidence="10">
    <location>
        <begin position="168"/>
        <end position="189"/>
    </location>
</feature>
<evidence type="ECO:0000256" key="5">
    <source>
        <dbReference type="ARBA" id="ARBA00022801"/>
    </source>
</evidence>
<keyword evidence="10" id="KW-1133">Transmembrane helix</keyword>
<evidence type="ECO:0000313" key="14">
    <source>
        <dbReference type="Proteomes" id="UP000663832"/>
    </source>
</evidence>
<keyword evidence="7" id="KW-0865">Zymogen</keyword>
<dbReference type="InterPro" id="IPR001314">
    <property type="entry name" value="Peptidase_S1A"/>
</dbReference>
<keyword evidence="6 9" id="KW-0720">Serine protease</keyword>
<dbReference type="GO" id="GO:0005576">
    <property type="term" value="C:extracellular region"/>
    <property type="evidence" value="ECO:0007669"/>
    <property type="project" value="UniProtKB-SubCell"/>
</dbReference>
<dbReference type="FunFam" id="2.40.10.10:FF:000068">
    <property type="entry name" value="transmembrane protease serine 2"/>
    <property type="match status" value="1"/>
</dbReference>
<dbReference type="InterPro" id="IPR033116">
    <property type="entry name" value="TRYPSIN_SER"/>
</dbReference>
<proteinExistence type="predicted"/>
<feature type="transmembrane region" description="Helical" evidence="10">
    <location>
        <begin position="793"/>
        <end position="814"/>
    </location>
</feature>
<dbReference type="CDD" id="cd00190">
    <property type="entry name" value="Tryp_SPc"/>
    <property type="match status" value="2"/>
</dbReference>
<reference evidence="12" key="1">
    <citation type="submission" date="2021-02" db="EMBL/GenBank/DDBJ databases">
        <authorList>
            <person name="Nowell W R."/>
        </authorList>
    </citation>
    <scope>NUCLEOTIDE SEQUENCE</scope>
</reference>
<comment type="subcellular location">
    <subcellularLocation>
        <location evidence="1">Secreted</location>
    </subcellularLocation>
</comment>
<dbReference type="PANTHER" id="PTHR24252">
    <property type="entry name" value="ACROSIN-RELATED"/>
    <property type="match status" value="1"/>
</dbReference>
<gene>
    <name evidence="12" type="ORF">BJG266_LOCUS30831</name>
    <name evidence="13" type="ORF">QVE165_LOCUS47740</name>
</gene>
<evidence type="ECO:0000256" key="10">
    <source>
        <dbReference type="SAM" id="Phobius"/>
    </source>
</evidence>
<dbReference type="InterPro" id="IPR018114">
    <property type="entry name" value="TRYPSIN_HIS"/>
</dbReference>
<feature type="transmembrane region" description="Helical" evidence="10">
    <location>
        <begin position="201"/>
        <end position="219"/>
    </location>
</feature>
<evidence type="ECO:0000313" key="13">
    <source>
        <dbReference type="EMBL" id="CAF1559027.1"/>
    </source>
</evidence>
<evidence type="ECO:0000259" key="11">
    <source>
        <dbReference type="PROSITE" id="PS50240"/>
    </source>
</evidence>
<evidence type="ECO:0000313" key="12">
    <source>
        <dbReference type="EMBL" id="CAF1274098.1"/>
    </source>
</evidence>
<dbReference type="PROSITE" id="PS00135">
    <property type="entry name" value="TRYPSIN_SER"/>
    <property type="match status" value="1"/>
</dbReference>
<organism evidence="12 15">
    <name type="scientific">Adineta steineri</name>
    <dbReference type="NCBI Taxonomy" id="433720"/>
    <lineage>
        <taxon>Eukaryota</taxon>
        <taxon>Metazoa</taxon>
        <taxon>Spiralia</taxon>
        <taxon>Gnathifera</taxon>
        <taxon>Rotifera</taxon>
        <taxon>Eurotatoria</taxon>
        <taxon>Bdelloidea</taxon>
        <taxon>Adinetida</taxon>
        <taxon>Adinetidae</taxon>
        <taxon>Adineta</taxon>
    </lineage>
</organism>
<dbReference type="Proteomes" id="UP000663832">
    <property type="component" value="Unassembled WGS sequence"/>
</dbReference>
<evidence type="ECO:0000256" key="2">
    <source>
        <dbReference type="ARBA" id="ARBA00022525"/>
    </source>
</evidence>
<dbReference type="InterPro" id="IPR001254">
    <property type="entry name" value="Trypsin_dom"/>
</dbReference>
<dbReference type="PROSITE" id="PS50240">
    <property type="entry name" value="TRYPSIN_DOM"/>
    <property type="match status" value="2"/>
</dbReference>
<evidence type="ECO:0000256" key="7">
    <source>
        <dbReference type="ARBA" id="ARBA00023145"/>
    </source>
</evidence>
<feature type="domain" description="Peptidase S1" evidence="11">
    <location>
        <begin position="227"/>
        <end position="456"/>
    </location>
</feature>
<protein>
    <recommendedName>
        <fullName evidence="11">Peptidase S1 domain-containing protein</fullName>
    </recommendedName>
</protein>
<evidence type="ECO:0000313" key="15">
    <source>
        <dbReference type="Proteomes" id="UP000663877"/>
    </source>
</evidence>
<dbReference type="PANTHER" id="PTHR24252:SF7">
    <property type="entry name" value="HYALIN"/>
    <property type="match status" value="1"/>
</dbReference>
<keyword evidence="3 9" id="KW-0645">Protease</keyword>
<dbReference type="InterPro" id="IPR043504">
    <property type="entry name" value="Peptidase_S1_PA_chymotrypsin"/>
</dbReference>
<feature type="transmembrane region" description="Helical" evidence="10">
    <location>
        <begin position="82"/>
        <end position="106"/>
    </location>
</feature>
<evidence type="ECO:0000256" key="8">
    <source>
        <dbReference type="ARBA" id="ARBA00023157"/>
    </source>
</evidence>
<dbReference type="SUPFAM" id="SSF50494">
    <property type="entry name" value="Trypsin-like serine proteases"/>
    <property type="match status" value="2"/>
</dbReference>
<name>A0A815BRY8_9BILA</name>
<dbReference type="EMBL" id="CAJNOM010000768">
    <property type="protein sequence ID" value="CAF1559027.1"/>
    <property type="molecule type" value="Genomic_DNA"/>
</dbReference>
<comment type="caution">
    <text evidence="12">The sequence shown here is derived from an EMBL/GenBank/DDBJ whole genome shotgun (WGS) entry which is preliminary data.</text>
</comment>
<evidence type="ECO:0000256" key="6">
    <source>
        <dbReference type="ARBA" id="ARBA00022825"/>
    </source>
</evidence>
<feature type="domain" description="Peptidase S1" evidence="11">
    <location>
        <begin position="524"/>
        <end position="757"/>
    </location>
</feature>
<evidence type="ECO:0000256" key="4">
    <source>
        <dbReference type="ARBA" id="ARBA00022729"/>
    </source>
</evidence>
<sequence>MAMPYSTLLESSQIGNQVLELQNQGNNAPYRTTVVDTVATHIRSFYRLFMIIIILLIISEIGLGVIIIAYTKSMSCPASRNMSLWLSICGIVYIIMCGFITIIVILRTTCCYQRFVCLNNLIYTSIALVPVILLMTRWIILVPDQETDDTSFFFPTITQIKAKNCKKIIEYLVIITQIIFLSIPIPVYFFSICVTNQQKNISMKVFLIFILFIFIHNYVCEQTDEKIFDGSEATPHAFPWMVSVRFNFLNTFTSTCGGVIISDIFLLTAASCFEGSAMYLTNYFTIKAGIHMLTNGNESTEQISFISHYIPHPNYMYNGLLNDIALVRVLPPFQFDTLSVAPISLSNLISVENMNLTTIGWGDRNLSNPTVLSSTLQQVTIQENVECTKNKMKDPTTQLCATGACEGDMGGPLMIYSDDKQQYELVGITSHRSECTTEGVYTRVAPFIDWISDILANPPSTPMPIQTIPSQPPPVPTTLPPEILGPPIPFVCDTSRSCGCSSTPVVFHDEPPFPPVPEHNQGRIVGGETAQPHSWPWVVSLRHPSFGHGCGGSIINSEWILTAAHCSPSLSHIVHIGVHDEQSSSPQIRNVVKAISHPYYIPSPKFINDIALMKVSPPINLTTSDTHAGLTCLPPQNDNLDYPKEGTRLAVIGWGTLSSGGPRPTKLRQVRVKTLAHDDWRCINATYDDTRQFCAAVDGGGKDSCQGDSGGPIHQWLDDHWEQVGIVSYGIGCALANHPGVYTRLSFYYDWIQSNINETPMSSTIMTTSNIITSTTTESSIITTTATESNQAVVIKTNLFSTLILYIAFQFLFLL</sequence>
<evidence type="ECO:0000256" key="3">
    <source>
        <dbReference type="ARBA" id="ARBA00022670"/>
    </source>
</evidence>
<dbReference type="GO" id="GO:0006508">
    <property type="term" value="P:proteolysis"/>
    <property type="evidence" value="ECO:0007669"/>
    <property type="project" value="UniProtKB-KW"/>
</dbReference>
<dbReference type="AlphaFoldDB" id="A0A815BRY8"/>
<keyword evidence="10" id="KW-0472">Membrane</keyword>
<dbReference type="Pfam" id="PF00089">
    <property type="entry name" value="Trypsin"/>
    <property type="match status" value="2"/>
</dbReference>
<keyword evidence="4" id="KW-0732">Signal</keyword>
<dbReference type="FunFam" id="2.40.10.10:FF:000146">
    <property type="entry name" value="Serine protease 53"/>
    <property type="match status" value="1"/>
</dbReference>
<dbReference type="GO" id="GO:0004252">
    <property type="term" value="F:serine-type endopeptidase activity"/>
    <property type="evidence" value="ECO:0007669"/>
    <property type="project" value="InterPro"/>
</dbReference>
<feature type="transmembrane region" description="Helical" evidence="10">
    <location>
        <begin position="48"/>
        <end position="70"/>
    </location>
</feature>
<dbReference type="InterPro" id="IPR009003">
    <property type="entry name" value="Peptidase_S1_PA"/>
</dbReference>
<dbReference type="Gene3D" id="2.40.10.10">
    <property type="entry name" value="Trypsin-like serine proteases"/>
    <property type="match status" value="2"/>
</dbReference>
<dbReference type="OrthoDB" id="60866at2759"/>
<keyword evidence="5 9" id="KW-0378">Hydrolase</keyword>
<keyword evidence="8" id="KW-1015">Disulfide bond</keyword>
<evidence type="ECO:0000256" key="9">
    <source>
        <dbReference type="RuleBase" id="RU363034"/>
    </source>
</evidence>
<dbReference type="PRINTS" id="PR00722">
    <property type="entry name" value="CHYMOTRYPSIN"/>
</dbReference>
<dbReference type="PROSITE" id="PS00134">
    <property type="entry name" value="TRYPSIN_HIS"/>
    <property type="match status" value="1"/>
</dbReference>